<dbReference type="Proteomes" id="UP000595437">
    <property type="component" value="Chromosome 13"/>
</dbReference>
<keyword evidence="4" id="KW-1185">Reference proteome</keyword>
<keyword evidence="1" id="KW-0862">Zinc</keyword>
<name>A0A7T8JXF0_CALRO</name>
<accession>A0A7T8JXF0</accession>
<dbReference type="PROSITE" id="PS00028">
    <property type="entry name" value="ZINC_FINGER_C2H2_1"/>
    <property type="match status" value="1"/>
</dbReference>
<dbReference type="GO" id="GO:0008270">
    <property type="term" value="F:zinc ion binding"/>
    <property type="evidence" value="ECO:0007669"/>
    <property type="project" value="UniProtKB-KW"/>
</dbReference>
<evidence type="ECO:0000313" key="3">
    <source>
        <dbReference type="EMBL" id="QQP38787.1"/>
    </source>
</evidence>
<proteinExistence type="predicted"/>
<keyword evidence="1" id="KW-0479">Metal-binding</keyword>
<dbReference type="Gene3D" id="3.30.160.60">
    <property type="entry name" value="Classic Zinc Finger"/>
    <property type="match status" value="1"/>
</dbReference>
<dbReference type="PROSITE" id="PS50157">
    <property type="entry name" value="ZINC_FINGER_C2H2_2"/>
    <property type="match status" value="1"/>
</dbReference>
<dbReference type="InterPro" id="IPR013087">
    <property type="entry name" value="Znf_C2H2_type"/>
</dbReference>
<evidence type="ECO:0000313" key="4">
    <source>
        <dbReference type="Proteomes" id="UP000595437"/>
    </source>
</evidence>
<reference evidence="4" key="1">
    <citation type="submission" date="2021-01" db="EMBL/GenBank/DDBJ databases">
        <title>Caligus Genome Assembly.</title>
        <authorList>
            <person name="Gallardo-Escarate C."/>
        </authorList>
    </citation>
    <scope>NUCLEOTIDE SEQUENCE [LARGE SCALE GENOMIC DNA]</scope>
</reference>
<dbReference type="AlphaFoldDB" id="A0A7T8JXF0"/>
<evidence type="ECO:0000259" key="2">
    <source>
        <dbReference type="PROSITE" id="PS50157"/>
    </source>
</evidence>
<dbReference type="OrthoDB" id="3535323at2759"/>
<gene>
    <name evidence="3" type="ORF">FKW44_019469</name>
</gene>
<protein>
    <recommendedName>
        <fullName evidence="2">C2H2-type domain-containing protein</fullName>
    </recommendedName>
</protein>
<feature type="domain" description="C2H2-type" evidence="2">
    <location>
        <begin position="39"/>
        <end position="66"/>
    </location>
</feature>
<keyword evidence="1" id="KW-0863">Zinc-finger</keyword>
<dbReference type="SMART" id="SM00355">
    <property type="entry name" value="ZnF_C2H2"/>
    <property type="match status" value="2"/>
</dbReference>
<evidence type="ECO:0000256" key="1">
    <source>
        <dbReference type="PROSITE-ProRule" id="PRU00042"/>
    </source>
</evidence>
<feature type="non-terminal residue" evidence="3">
    <location>
        <position position="1"/>
    </location>
</feature>
<dbReference type="EMBL" id="CP045902">
    <property type="protein sequence ID" value="QQP38787.1"/>
    <property type="molecule type" value="Genomic_DNA"/>
</dbReference>
<organism evidence="3 4">
    <name type="scientific">Caligus rogercresseyi</name>
    <name type="common">Sea louse</name>
    <dbReference type="NCBI Taxonomy" id="217165"/>
    <lineage>
        <taxon>Eukaryota</taxon>
        <taxon>Metazoa</taxon>
        <taxon>Ecdysozoa</taxon>
        <taxon>Arthropoda</taxon>
        <taxon>Crustacea</taxon>
        <taxon>Multicrustacea</taxon>
        <taxon>Hexanauplia</taxon>
        <taxon>Copepoda</taxon>
        <taxon>Siphonostomatoida</taxon>
        <taxon>Caligidae</taxon>
        <taxon>Caligus</taxon>
    </lineage>
</organism>
<sequence length="201" mass="22869">LSDPLGIHLRKEHAVEAWTSDFTFSQIGVLNAAIQEDQKQCSHCGLICTTETSHLYHLRAHHGVNPLPFNDCPFCSTSCSNFKELRSHVLRLHCNLNEFSLPSSPEFDLSHGLQKIRTFFYLMRNVSYLLRETAVMESHLGLLGNIPKEIHGDEQGDKWDLQKLQLLLEESLSPTSEGLFITQNEAKCFSCNIDFDSHLKK</sequence>
<feature type="non-terminal residue" evidence="3">
    <location>
        <position position="201"/>
    </location>
</feature>